<keyword evidence="1" id="KW-0378">Hydrolase</keyword>
<proteinExistence type="predicted"/>
<dbReference type="CDD" id="cd00431">
    <property type="entry name" value="cysteine_hydrolases"/>
    <property type="match status" value="1"/>
</dbReference>
<dbReference type="PANTHER" id="PTHR43540">
    <property type="entry name" value="PEROXYUREIDOACRYLATE/UREIDOACRYLATE AMIDOHYDROLASE-RELATED"/>
    <property type="match status" value="1"/>
</dbReference>
<dbReference type="EMBL" id="CP035491">
    <property type="protein sequence ID" value="QAY72838.1"/>
    <property type="molecule type" value="Genomic_DNA"/>
</dbReference>
<name>A0A4P6FQN3_9MICO</name>
<dbReference type="InterPro" id="IPR036380">
    <property type="entry name" value="Isochorismatase-like_sf"/>
</dbReference>
<sequence>MTLSTIDPAVALVVIDLQKGIANPGRQTAHPVPEVVANAVRLADAFRERGLPVVLVTVTGGAPGRTEVARAQAEAAAAAGTTIPAWPADFAELLPELEASDERTGASTAPDIRIVKRTWGAFHGTALHDELQARGVTQIVLVGIATSKGVESTARAAHEHGYNVTLALDAMTDSSAAAHEGSVANVFPALGETGTVDEVIALLPAGTGTEASAAK</sequence>
<dbReference type="OrthoDB" id="9794942at2"/>
<dbReference type="GO" id="GO:0016787">
    <property type="term" value="F:hydrolase activity"/>
    <property type="evidence" value="ECO:0007669"/>
    <property type="project" value="UniProtKB-KW"/>
</dbReference>
<dbReference type="InterPro" id="IPR050272">
    <property type="entry name" value="Isochorismatase-like_hydrls"/>
</dbReference>
<gene>
    <name evidence="3" type="ORF">ET445_05245</name>
</gene>
<dbReference type="InterPro" id="IPR000868">
    <property type="entry name" value="Isochorismatase-like_dom"/>
</dbReference>
<organism evidence="3 4">
    <name type="scientific">Agromyces protaetiae</name>
    <dbReference type="NCBI Taxonomy" id="2509455"/>
    <lineage>
        <taxon>Bacteria</taxon>
        <taxon>Bacillati</taxon>
        <taxon>Actinomycetota</taxon>
        <taxon>Actinomycetes</taxon>
        <taxon>Micrococcales</taxon>
        <taxon>Microbacteriaceae</taxon>
        <taxon>Agromyces</taxon>
    </lineage>
</organism>
<evidence type="ECO:0000256" key="1">
    <source>
        <dbReference type="ARBA" id="ARBA00022801"/>
    </source>
</evidence>
<dbReference type="Pfam" id="PF00857">
    <property type="entry name" value="Isochorismatase"/>
    <property type="match status" value="1"/>
</dbReference>
<dbReference type="Gene3D" id="3.40.50.850">
    <property type="entry name" value="Isochorismatase-like"/>
    <property type="match status" value="1"/>
</dbReference>
<dbReference type="PANTHER" id="PTHR43540:SF7">
    <property type="entry name" value="ISOCHORISMATASE FAMILY PROTEIN YECD"/>
    <property type="match status" value="1"/>
</dbReference>
<keyword evidence="4" id="KW-1185">Reference proteome</keyword>
<dbReference type="SUPFAM" id="SSF52499">
    <property type="entry name" value="Isochorismatase-like hydrolases"/>
    <property type="match status" value="1"/>
</dbReference>
<dbReference type="KEGG" id="agf:ET445_05245"/>
<evidence type="ECO:0000259" key="2">
    <source>
        <dbReference type="Pfam" id="PF00857"/>
    </source>
</evidence>
<evidence type="ECO:0000313" key="3">
    <source>
        <dbReference type="EMBL" id="QAY72838.1"/>
    </source>
</evidence>
<feature type="domain" description="Isochorismatase-like" evidence="2">
    <location>
        <begin position="11"/>
        <end position="197"/>
    </location>
</feature>
<reference evidence="3 4" key="1">
    <citation type="submission" date="2019-01" db="EMBL/GenBank/DDBJ databases">
        <title>Genome sequencing of strain FW100M-8.</title>
        <authorList>
            <person name="Heo J."/>
            <person name="Kim S.-J."/>
            <person name="Kim J.-S."/>
            <person name="Hong S.-B."/>
            <person name="Kwon S.-W."/>
        </authorList>
    </citation>
    <scope>NUCLEOTIDE SEQUENCE [LARGE SCALE GENOMIC DNA]</scope>
    <source>
        <strain evidence="3 4">FW100M-8</strain>
    </source>
</reference>
<dbReference type="AlphaFoldDB" id="A0A4P6FQN3"/>
<evidence type="ECO:0000313" key="4">
    <source>
        <dbReference type="Proteomes" id="UP000291259"/>
    </source>
</evidence>
<protein>
    <submittedName>
        <fullName evidence="3">Isochorismatase family protein</fullName>
    </submittedName>
</protein>
<accession>A0A4P6FQN3</accession>
<dbReference type="Proteomes" id="UP000291259">
    <property type="component" value="Chromosome"/>
</dbReference>
<dbReference type="RefSeq" id="WP_129189477.1">
    <property type="nucleotide sequence ID" value="NZ_CP035491.1"/>
</dbReference>